<dbReference type="PANTHER" id="PTHR46766:SF1">
    <property type="entry name" value="GLUTAMINE-RICH PROTEIN 2"/>
    <property type="match status" value="1"/>
</dbReference>
<feature type="coiled-coil region" evidence="1">
    <location>
        <begin position="17"/>
        <end position="48"/>
    </location>
</feature>
<reference evidence="2 3" key="1">
    <citation type="submission" date="2019-09" db="EMBL/GenBank/DDBJ databases">
        <title>Bird 10,000 Genomes (B10K) Project - Family phase.</title>
        <authorList>
            <person name="Zhang G."/>
        </authorList>
    </citation>
    <scope>NUCLEOTIDE SEQUENCE [LARGE SCALE GENOMIC DNA]</scope>
    <source>
        <strain evidence="2">OUT-0056</strain>
        <tissue evidence="2">Blood</tissue>
    </source>
</reference>
<proteinExistence type="predicted"/>
<sequence length="172" mass="19500">RDSAPAALQGDPALAPISLARAVQQQTKNELQKMEEQQEMRHAMLEQMVTETANKLNAQVRSWWSTPTTSWLDAEQEEESGDCIGCSFNIRACLGKLLQRYEKLQERVVSLESRHMAMGKLKRIIRNWGQDQERLGCVEATIVQIQGDCEKLSCVSGRLQKDSQQKQKAIEV</sequence>
<keyword evidence="1" id="KW-0175">Coiled coil</keyword>
<protein>
    <submittedName>
        <fullName evidence="2">QRIC2 protein</fullName>
    </submittedName>
</protein>
<dbReference type="PANTHER" id="PTHR46766">
    <property type="entry name" value="GLUTAMINE-RICH PROTEIN 2"/>
    <property type="match status" value="1"/>
</dbReference>
<dbReference type="AlphaFoldDB" id="A0A7L3Q7S1"/>
<name>A0A7L3Q7S1_9SYLV</name>
<dbReference type="Proteomes" id="UP000524451">
    <property type="component" value="Unassembled WGS sequence"/>
</dbReference>
<dbReference type="EMBL" id="VZUI01031056">
    <property type="protein sequence ID" value="NXU98897.1"/>
    <property type="molecule type" value="Genomic_DNA"/>
</dbReference>
<accession>A0A7L3Q7S1</accession>
<feature type="non-terminal residue" evidence="2">
    <location>
        <position position="172"/>
    </location>
</feature>
<evidence type="ECO:0000256" key="1">
    <source>
        <dbReference type="SAM" id="Coils"/>
    </source>
</evidence>
<gene>
    <name evidence="2" type="primary">Qrich2_1</name>
    <name evidence="2" type="ORF">CETCET_R02826</name>
</gene>
<evidence type="ECO:0000313" key="3">
    <source>
        <dbReference type="Proteomes" id="UP000524451"/>
    </source>
</evidence>
<evidence type="ECO:0000313" key="2">
    <source>
        <dbReference type="EMBL" id="NXU98897.1"/>
    </source>
</evidence>
<keyword evidence="3" id="KW-1185">Reference proteome</keyword>
<organism evidence="2 3">
    <name type="scientific">Cettia cetti</name>
    <dbReference type="NCBI Taxonomy" id="68486"/>
    <lineage>
        <taxon>Eukaryota</taxon>
        <taxon>Metazoa</taxon>
        <taxon>Chordata</taxon>
        <taxon>Craniata</taxon>
        <taxon>Vertebrata</taxon>
        <taxon>Euteleostomi</taxon>
        <taxon>Archelosauria</taxon>
        <taxon>Archosauria</taxon>
        <taxon>Dinosauria</taxon>
        <taxon>Saurischia</taxon>
        <taxon>Theropoda</taxon>
        <taxon>Coelurosauria</taxon>
        <taxon>Aves</taxon>
        <taxon>Neognathae</taxon>
        <taxon>Neoaves</taxon>
        <taxon>Telluraves</taxon>
        <taxon>Australaves</taxon>
        <taxon>Passeriformes</taxon>
        <taxon>Sylvioidea</taxon>
        <taxon>Sylviidae</taxon>
        <taxon>Acrocephalinae</taxon>
        <taxon>Cettia</taxon>
    </lineage>
</organism>
<comment type="caution">
    <text evidence="2">The sequence shown here is derived from an EMBL/GenBank/DDBJ whole genome shotgun (WGS) entry which is preliminary data.</text>
</comment>
<feature type="non-terminal residue" evidence="2">
    <location>
        <position position="1"/>
    </location>
</feature>